<dbReference type="PANTHER" id="PTHR38116:SF8">
    <property type="entry name" value="BZIP DOMAIN-CONTAINING PROTEIN"/>
    <property type="match status" value="1"/>
</dbReference>
<reference evidence="2 3" key="1">
    <citation type="submission" date="2024-07" db="EMBL/GenBank/DDBJ databases">
        <title>Section-level genome sequencing and comparative genomics of Aspergillus sections Usti and Cavernicolus.</title>
        <authorList>
            <consortium name="Lawrence Berkeley National Laboratory"/>
            <person name="Nybo J.L."/>
            <person name="Vesth T.C."/>
            <person name="Theobald S."/>
            <person name="Frisvad J.C."/>
            <person name="Larsen T.O."/>
            <person name="Kjaerboelling I."/>
            <person name="Rothschild-Mancinelli K."/>
            <person name="Lyhne E.K."/>
            <person name="Kogle M.E."/>
            <person name="Barry K."/>
            <person name="Clum A."/>
            <person name="Na H."/>
            <person name="Ledsgaard L."/>
            <person name="Lin J."/>
            <person name="Lipzen A."/>
            <person name="Kuo A."/>
            <person name="Riley R."/>
            <person name="Mondo S."/>
            <person name="Labutti K."/>
            <person name="Haridas S."/>
            <person name="Pangalinan J."/>
            <person name="Salamov A.A."/>
            <person name="Simmons B.A."/>
            <person name="Magnuson J.K."/>
            <person name="Chen J."/>
            <person name="Drula E."/>
            <person name="Henrissat B."/>
            <person name="Wiebenga A."/>
            <person name="Lubbers R.J."/>
            <person name="Gomes A.C."/>
            <person name="Makela M.R."/>
            <person name="Stajich J."/>
            <person name="Grigoriev I.V."/>
            <person name="Mortensen U.H."/>
            <person name="De Vries R.P."/>
            <person name="Baker S.E."/>
            <person name="Andersen M.R."/>
        </authorList>
    </citation>
    <scope>NUCLEOTIDE SEQUENCE [LARGE SCALE GENOMIC DNA]</scope>
    <source>
        <strain evidence="2 3">CBS 209.92</strain>
    </source>
</reference>
<proteinExistence type="predicted"/>
<dbReference type="InterPro" id="IPR021833">
    <property type="entry name" value="DUF3425"/>
</dbReference>
<gene>
    <name evidence="2" type="ORF">BJX66DRAFT_330267</name>
</gene>
<accession>A0ABR4FL85</accession>
<dbReference type="Pfam" id="PF11905">
    <property type="entry name" value="DUF3425"/>
    <property type="match status" value="1"/>
</dbReference>
<evidence type="ECO:0000313" key="3">
    <source>
        <dbReference type="Proteomes" id="UP001610563"/>
    </source>
</evidence>
<evidence type="ECO:0008006" key="4">
    <source>
        <dbReference type="Google" id="ProtNLM"/>
    </source>
</evidence>
<dbReference type="PANTHER" id="PTHR38116">
    <property type="entry name" value="CHROMOSOME 7, WHOLE GENOME SHOTGUN SEQUENCE"/>
    <property type="match status" value="1"/>
</dbReference>
<organism evidence="2 3">
    <name type="scientific">Aspergillus keveii</name>
    <dbReference type="NCBI Taxonomy" id="714993"/>
    <lineage>
        <taxon>Eukaryota</taxon>
        <taxon>Fungi</taxon>
        <taxon>Dikarya</taxon>
        <taxon>Ascomycota</taxon>
        <taxon>Pezizomycotina</taxon>
        <taxon>Eurotiomycetes</taxon>
        <taxon>Eurotiomycetidae</taxon>
        <taxon>Eurotiales</taxon>
        <taxon>Aspergillaceae</taxon>
        <taxon>Aspergillus</taxon>
        <taxon>Aspergillus subgen. Nidulantes</taxon>
    </lineage>
</organism>
<comment type="caution">
    <text evidence="2">The sequence shown here is derived from an EMBL/GenBank/DDBJ whole genome shotgun (WGS) entry which is preliminary data.</text>
</comment>
<evidence type="ECO:0000256" key="1">
    <source>
        <dbReference type="SAM" id="MobiDB-lite"/>
    </source>
</evidence>
<keyword evidence="3" id="KW-1185">Reference proteome</keyword>
<dbReference type="EMBL" id="JBFTWV010000199">
    <property type="protein sequence ID" value="KAL2784004.1"/>
    <property type="molecule type" value="Genomic_DNA"/>
</dbReference>
<protein>
    <recommendedName>
        <fullName evidence="4">BZIP domain-containing protein</fullName>
    </recommendedName>
</protein>
<name>A0ABR4FL85_9EURO</name>
<dbReference type="Proteomes" id="UP001610563">
    <property type="component" value="Unassembled WGS sequence"/>
</dbReference>
<feature type="compositionally biased region" description="Basic and acidic residues" evidence="1">
    <location>
        <begin position="10"/>
        <end position="19"/>
    </location>
</feature>
<dbReference type="CDD" id="cd14688">
    <property type="entry name" value="bZIP_YAP"/>
    <property type="match status" value="1"/>
</dbReference>
<evidence type="ECO:0000313" key="2">
    <source>
        <dbReference type="EMBL" id="KAL2784004.1"/>
    </source>
</evidence>
<feature type="region of interest" description="Disordered" evidence="1">
    <location>
        <begin position="1"/>
        <end position="26"/>
    </location>
</feature>
<sequence length="263" mass="29994">MATKPTAQPERVERRREQNRNNQRAYRRRKLLQAQLLTDRKTEAGQIFSPSTGAGSNSRTLLLQEEDEDEDLHLCNYSEPRKRILVGFAQSATESYSRGEPSADHLLTLTKVNVVRAFTRNLRSLGWPRTCMERSAISPFVNVSQLPQATNHLGGSCDYSRIPASLRPTHRQQSVPHHPWLDLFPLARMRDNLIAADRGGWDCEQLCSDIMGFWGRAEERPGGIALLVWGEPSDVSSWEVTEGLESTNAWRRKRGEKLILRYL</sequence>